<evidence type="ECO:0000313" key="3">
    <source>
        <dbReference type="Proteomes" id="UP001375743"/>
    </source>
</evidence>
<accession>A0ABU8XTP1</accession>
<name>A0ABU8XTP1_9PROT</name>
<protein>
    <submittedName>
        <fullName evidence="2">Nucleotidyltransferase family protein</fullName>
    </submittedName>
</protein>
<dbReference type="Gene3D" id="3.30.460.40">
    <property type="match status" value="1"/>
</dbReference>
<dbReference type="Pfam" id="PF14907">
    <property type="entry name" value="NTP_transf_5"/>
    <property type="match status" value="1"/>
</dbReference>
<evidence type="ECO:0000313" key="2">
    <source>
        <dbReference type="EMBL" id="MEK0083748.1"/>
    </source>
</evidence>
<dbReference type="Proteomes" id="UP001375743">
    <property type="component" value="Unassembled WGS sequence"/>
</dbReference>
<dbReference type="InterPro" id="IPR039498">
    <property type="entry name" value="NTP_transf_5"/>
</dbReference>
<feature type="region of interest" description="Disordered" evidence="1">
    <location>
        <begin position="373"/>
        <end position="425"/>
    </location>
</feature>
<dbReference type="RefSeq" id="WP_418159596.1">
    <property type="nucleotide sequence ID" value="NZ_JBBLZC010000010.1"/>
</dbReference>
<evidence type="ECO:0000256" key="1">
    <source>
        <dbReference type="SAM" id="MobiDB-lite"/>
    </source>
</evidence>
<sequence length="425" mass="46129">MRTATSRIAAGLIDGCAARGAWHELFPLAQRHKLAGVVAHALRAGRSDAPAAIAAEAERVLERARHQAARLVPELAGVVEALRVAGVPALAVKGPAQSALLYGDPDLRSSLDLDLLIARRDLRSAAACLERLGYAARPRADGLAREIHFVNPRRGFVVDLHWNIVGGDIPFPLDFATLWAERQAVALGGGTIDVPGTAWLTVLSGLYLVKEYPWVDLTYLADLEQLARRVTLADLACVGEIATATGTRRITALAFTLLRRYGIDTRAPVAGDAAVERLADRLERALADPHHRRKRLYWHRLATLLSHVAFRERIADRLRVIAALPAFLLLPDMNDAERAAAEGRSLWAARLRRLPEVAATLLAARPGAWTAWRTPSPIRGPGSSRRRASSSSCSTMPGSCSTRPARSCSPCRRPRPSSGAHSWRA</sequence>
<gene>
    <name evidence="2" type="ORF">U1T56_11340</name>
</gene>
<comment type="caution">
    <text evidence="2">The sequence shown here is derived from an EMBL/GenBank/DDBJ whole genome shotgun (WGS) entry which is preliminary data.</text>
</comment>
<proteinExistence type="predicted"/>
<dbReference type="EMBL" id="JBBLZC010000010">
    <property type="protein sequence ID" value="MEK0083748.1"/>
    <property type="molecule type" value="Genomic_DNA"/>
</dbReference>
<reference evidence="2 3" key="1">
    <citation type="submission" date="2024-01" db="EMBL/GenBank/DDBJ databases">
        <title>Multi-omics insights into the function and evolution of sodium benzoate biodegradation pathways in Benzoatithermus flavus gen. nov., sp. nov. from hot spring.</title>
        <authorList>
            <person name="Hu C.-J."/>
            <person name="Li W.-J."/>
        </authorList>
    </citation>
    <scope>NUCLEOTIDE SEQUENCE [LARGE SCALE GENOMIC DNA]</scope>
    <source>
        <strain evidence="2 3">SYSU G07066</strain>
    </source>
</reference>
<feature type="compositionally biased region" description="Low complexity" evidence="1">
    <location>
        <begin position="373"/>
        <end position="411"/>
    </location>
</feature>
<organism evidence="2 3">
    <name type="scientific">Benzoatithermus flavus</name>
    <dbReference type="NCBI Taxonomy" id="3108223"/>
    <lineage>
        <taxon>Bacteria</taxon>
        <taxon>Pseudomonadati</taxon>
        <taxon>Pseudomonadota</taxon>
        <taxon>Alphaproteobacteria</taxon>
        <taxon>Geminicoccales</taxon>
        <taxon>Geminicoccaceae</taxon>
        <taxon>Benzoatithermus</taxon>
    </lineage>
</organism>
<keyword evidence="3" id="KW-1185">Reference proteome</keyword>